<accession>A0A1I6FIU7</accession>
<reference evidence="3" key="1">
    <citation type="submission" date="2016-10" db="EMBL/GenBank/DDBJ databases">
        <authorList>
            <person name="Varghese N."/>
            <person name="Submissions S."/>
        </authorList>
    </citation>
    <scope>NUCLEOTIDE SEQUENCE [LARGE SCALE GENOMIC DNA]</scope>
    <source>
        <strain evidence="3">DSM 44232</strain>
    </source>
</reference>
<dbReference type="CDD" id="cd00161">
    <property type="entry name" value="beta-trefoil_Ricin-like"/>
    <property type="match status" value="1"/>
</dbReference>
<gene>
    <name evidence="2" type="ORF">SAMN04488564_1227</name>
</gene>
<keyword evidence="3" id="KW-1185">Reference proteome</keyword>
<feature type="domain" description="Ricin B lectin" evidence="1">
    <location>
        <begin position="5"/>
        <end position="63"/>
    </location>
</feature>
<dbReference type="SUPFAM" id="SSF50370">
    <property type="entry name" value="Ricin B-like lectins"/>
    <property type="match status" value="1"/>
</dbReference>
<dbReference type="STRING" id="84724.SAMN04488564_1227"/>
<evidence type="ECO:0000313" key="2">
    <source>
        <dbReference type="EMBL" id="SFR29818.1"/>
    </source>
</evidence>
<dbReference type="InterPro" id="IPR035992">
    <property type="entry name" value="Ricin_B-like_lectins"/>
</dbReference>
<dbReference type="Pfam" id="PF14200">
    <property type="entry name" value="RicinB_lectin_2"/>
    <property type="match status" value="1"/>
</dbReference>
<dbReference type="InterPro" id="IPR000772">
    <property type="entry name" value="Ricin_B_lectin"/>
</dbReference>
<dbReference type="RefSeq" id="WP_245822831.1">
    <property type="nucleotide sequence ID" value="NZ_FOYL01000022.1"/>
</dbReference>
<name>A0A1I6FIU7_9PSEU</name>
<sequence length="78" mass="8081">MIDGAGSTQPGGNPVQTVYTGTTSQQWSITDAGGNVFTIANRVTGLVLDSGGDVGSGSRLKLWNDNGSPNLRRQFLVA</sequence>
<dbReference type="Gene3D" id="2.80.10.50">
    <property type="match status" value="1"/>
</dbReference>
<dbReference type="EMBL" id="FOYL01000022">
    <property type="protein sequence ID" value="SFR29818.1"/>
    <property type="molecule type" value="Genomic_DNA"/>
</dbReference>
<evidence type="ECO:0000259" key="1">
    <source>
        <dbReference type="Pfam" id="PF14200"/>
    </source>
</evidence>
<organism evidence="2 3">
    <name type="scientific">Lentzea waywayandensis</name>
    <dbReference type="NCBI Taxonomy" id="84724"/>
    <lineage>
        <taxon>Bacteria</taxon>
        <taxon>Bacillati</taxon>
        <taxon>Actinomycetota</taxon>
        <taxon>Actinomycetes</taxon>
        <taxon>Pseudonocardiales</taxon>
        <taxon>Pseudonocardiaceae</taxon>
        <taxon>Lentzea</taxon>
    </lineage>
</organism>
<dbReference type="Proteomes" id="UP000198583">
    <property type="component" value="Unassembled WGS sequence"/>
</dbReference>
<evidence type="ECO:0000313" key="3">
    <source>
        <dbReference type="Proteomes" id="UP000198583"/>
    </source>
</evidence>
<protein>
    <submittedName>
        <fullName evidence="2">Alpha-L-fucosidase</fullName>
    </submittedName>
</protein>
<proteinExistence type="predicted"/>
<dbReference type="AlphaFoldDB" id="A0A1I6FIU7"/>